<evidence type="ECO:0000313" key="2">
    <source>
        <dbReference type="Proteomes" id="UP001150830"/>
    </source>
</evidence>
<dbReference type="EMBL" id="JAPNOA010000016">
    <property type="protein sequence ID" value="MCY0964178.1"/>
    <property type="molecule type" value="Genomic_DNA"/>
</dbReference>
<dbReference type="Gene3D" id="3.30.420.380">
    <property type="match status" value="1"/>
</dbReference>
<comment type="caution">
    <text evidence="1">The sequence shown here is derived from an EMBL/GenBank/DDBJ whole genome shotgun (WGS) entry which is preliminary data.</text>
</comment>
<name>A0A9X3ISI1_9GAMM</name>
<dbReference type="RefSeq" id="WP_283172396.1">
    <property type="nucleotide sequence ID" value="NZ_JAPNOA010000016.1"/>
</dbReference>
<sequence length="318" mass="35631">MGWPWRKNTSRNEVQLGIWCQAGQFAAVGCQNGEPVLFFPATDGDDASEAALAGWIQQNQLERSRTVLLMPNNGYQLHLMQAPDVEDHELAGALRFGLGDLVNQPLEQLVVEAFRLPDDAYRGRNRIAQAVVCERSFIKDQVDWCKRMNLSLQQILIGELALLNLLALLEPEGSVGILVLNEHDGRLTLYREGALYLSRQLHLGQQELQQSLQADANPDGGLQLVREGDGPLDYLQLEVQRSMDYFDSQMGMGLINQLWLMPTRGVDADLLLERLEQAFRTPWRLLSVPGVRRCERQLLALAGALQLPHVDEGGASWL</sequence>
<evidence type="ECO:0000313" key="1">
    <source>
        <dbReference type="EMBL" id="MCY0964178.1"/>
    </source>
</evidence>
<dbReference type="SUPFAM" id="SSF53067">
    <property type="entry name" value="Actin-like ATPase domain"/>
    <property type="match status" value="1"/>
</dbReference>
<dbReference type="Proteomes" id="UP001150830">
    <property type="component" value="Unassembled WGS sequence"/>
</dbReference>
<reference evidence="1" key="1">
    <citation type="submission" date="2022-11" db="EMBL/GenBank/DDBJ databases">
        <title>Parathalassolutuus dongxingensis gen. nov., sp. nov., a novel member of family Oceanospirillaceae isolated from a coastal shrimp pond in Guangxi, China.</title>
        <authorList>
            <person name="Chen H."/>
        </authorList>
    </citation>
    <scope>NUCLEOTIDE SEQUENCE</scope>
    <source>
        <strain evidence="1">G-43</strain>
    </source>
</reference>
<gene>
    <name evidence="1" type="ORF">OUO13_03195</name>
</gene>
<organism evidence="1 2">
    <name type="scientific">Parathalassolituus penaei</name>
    <dbReference type="NCBI Taxonomy" id="2997323"/>
    <lineage>
        <taxon>Bacteria</taxon>
        <taxon>Pseudomonadati</taxon>
        <taxon>Pseudomonadota</taxon>
        <taxon>Gammaproteobacteria</taxon>
        <taxon>Oceanospirillales</taxon>
        <taxon>Oceanospirillaceae</taxon>
        <taxon>Parathalassolituus</taxon>
    </lineage>
</organism>
<dbReference type="InterPro" id="IPR043129">
    <property type="entry name" value="ATPase_NBD"/>
</dbReference>
<dbReference type="PROSITE" id="PS51257">
    <property type="entry name" value="PROKAR_LIPOPROTEIN"/>
    <property type="match status" value="1"/>
</dbReference>
<evidence type="ECO:0008006" key="3">
    <source>
        <dbReference type="Google" id="ProtNLM"/>
    </source>
</evidence>
<proteinExistence type="predicted"/>
<protein>
    <recommendedName>
        <fullName evidence="3">MSHA biogenesis protein MshI</fullName>
    </recommendedName>
</protein>
<accession>A0A9X3ISI1</accession>
<keyword evidence="2" id="KW-1185">Reference proteome</keyword>
<dbReference type="AlphaFoldDB" id="A0A9X3ISI1"/>